<name>A0ACC2W0Z8_9TREE</name>
<evidence type="ECO:0000313" key="2">
    <source>
        <dbReference type="Proteomes" id="UP001241377"/>
    </source>
</evidence>
<gene>
    <name evidence="1" type="ORF">QFC19_003683</name>
</gene>
<protein>
    <submittedName>
        <fullName evidence="1">Uncharacterized protein</fullName>
    </submittedName>
</protein>
<keyword evidence="2" id="KW-1185">Reference proteome</keyword>
<organism evidence="1 2">
    <name type="scientific">Naganishia cerealis</name>
    <dbReference type="NCBI Taxonomy" id="610337"/>
    <lineage>
        <taxon>Eukaryota</taxon>
        <taxon>Fungi</taxon>
        <taxon>Dikarya</taxon>
        <taxon>Basidiomycota</taxon>
        <taxon>Agaricomycotina</taxon>
        <taxon>Tremellomycetes</taxon>
        <taxon>Filobasidiales</taxon>
        <taxon>Filobasidiaceae</taxon>
        <taxon>Naganishia</taxon>
    </lineage>
</organism>
<dbReference type="EMBL" id="JASBWR010000036">
    <property type="protein sequence ID" value="KAJ9105051.1"/>
    <property type="molecule type" value="Genomic_DNA"/>
</dbReference>
<reference evidence="1" key="1">
    <citation type="submission" date="2023-04" db="EMBL/GenBank/DDBJ databases">
        <title>Draft Genome sequencing of Naganishia species isolated from polar environments using Oxford Nanopore Technology.</title>
        <authorList>
            <person name="Leo P."/>
            <person name="Venkateswaran K."/>
        </authorList>
    </citation>
    <scope>NUCLEOTIDE SEQUENCE</scope>
    <source>
        <strain evidence="1">MNA-CCFEE 5261</strain>
    </source>
</reference>
<proteinExistence type="predicted"/>
<dbReference type="Proteomes" id="UP001241377">
    <property type="component" value="Unassembled WGS sequence"/>
</dbReference>
<comment type="caution">
    <text evidence="1">The sequence shown here is derived from an EMBL/GenBank/DDBJ whole genome shotgun (WGS) entry which is preliminary data.</text>
</comment>
<sequence>MLMHIPPSLRPGAAPDPAVMSDSTARAYQPPTLRTYAQRKREKERSLALAAGRHPDDGQLSDPSGMYLPQDHAPHPQMPGRTEYEQRHPGNGPLATTCAQHVVHGSTASLWSPHTGNATPLPLIPSGIFSGTSSPSNGRPLPSPATHAVTNRISTTPAILHQRASDVSPGLHHYASQPNLTLHRATGYRPQPDFLPAYSDTIRSAPSIPNMRNGHISSSPINPSLPVGLDNSLSRQGSVGASDASHRPLPKPLKTTRSSTLQRIPEPSDVQMSSLCPSTSLDNLPRSAPVTNPEYGPSWTPSISSSSQTLPSAVMDRSDTLTSVKSLDRWDLSQQGTKQTQLQTATMSGKQRPLPSPPGLVDAKTTLAISRSLDRGVSRQGVQALRSLAEGPIRDTRRHAVGSASGAESGKSTRTEPELGTATPPSGNTFPGPAPSPLEKPASGQAVGVLRTLHDQVTSAMAEFRIDGMPVDAPSRSVTAVALEVRPTMTAGPMPTETVAVQANVTYPAQEAAISPIQIPTIIFPDSDETSRESIMTPAVVRPSSPGPFAKYTTAPPAIAIINVDDAESTATPTISVSEDGVAQRVKDGIESPTSDLPPPPRDPSGISERSIQAIPPPLPSASGIFCHSCDLVILGNIVNAMEKGWHPACFKCTTCGMPLEHVSSFEHEGKPYCHMDYHEVRMFPCLVALGLLSR</sequence>
<evidence type="ECO:0000313" key="1">
    <source>
        <dbReference type="EMBL" id="KAJ9105051.1"/>
    </source>
</evidence>
<accession>A0ACC2W0Z8</accession>